<comment type="caution">
    <text evidence="2">The sequence shown here is derived from an EMBL/GenBank/DDBJ whole genome shotgun (WGS) entry which is preliminary data.</text>
</comment>
<sequence length="41" mass="4476">MASFCGACGHAPEQPQTSRSKTCRARSRVLSVRGLKLAMPW</sequence>
<name>D5PGC4_9MYCO</name>
<evidence type="ECO:0000313" key="2">
    <source>
        <dbReference type="EMBL" id="EFG74852.1"/>
    </source>
</evidence>
<accession>D5PGC4</accession>
<gene>
    <name evidence="2" type="ORF">HMPREF0591_5218</name>
</gene>
<dbReference type="HOGENOM" id="CLU_3273056_0_0_11"/>
<dbReference type="EMBL" id="ADNV01000349">
    <property type="protein sequence ID" value="EFG74852.1"/>
    <property type="molecule type" value="Genomic_DNA"/>
</dbReference>
<dbReference type="Proteomes" id="UP000003653">
    <property type="component" value="Unassembled WGS sequence"/>
</dbReference>
<dbReference type="AlphaFoldDB" id="D5PGC4"/>
<proteinExistence type="predicted"/>
<protein>
    <submittedName>
        <fullName evidence="2">Uncharacterized protein</fullName>
    </submittedName>
</protein>
<organism evidence="2 3">
    <name type="scientific">Mycobacterium parascrofulaceum ATCC BAA-614</name>
    <dbReference type="NCBI Taxonomy" id="525368"/>
    <lineage>
        <taxon>Bacteria</taxon>
        <taxon>Bacillati</taxon>
        <taxon>Actinomycetota</taxon>
        <taxon>Actinomycetes</taxon>
        <taxon>Mycobacteriales</taxon>
        <taxon>Mycobacteriaceae</taxon>
        <taxon>Mycobacterium</taxon>
        <taxon>Mycobacterium simiae complex</taxon>
    </lineage>
</organism>
<keyword evidence="3" id="KW-1185">Reference proteome</keyword>
<evidence type="ECO:0000256" key="1">
    <source>
        <dbReference type="SAM" id="MobiDB-lite"/>
    </source>
</evidence>
<feature type="region of interest" description="Disordered" evidence="1">
    <location>
        <begin position="1"/>
        <end position="23"/>
    </location>
</feature>
<reference evidence="2 3" key="1">
    <citation type="submission" date="2010-04" db="EMBL/GenBank/DDBJ databases">
        <authorList>
            <person name="Muzny D."/>
            <person name="Qin X."/>
            <person name="Deng J."/>
            <person name="Jiang H."/>
            <person name="Liu Y."/>
            <person name="Qu J."/>
            <person name="Song X.-Z."/>
            <person name="Zhang L."/>
            <person name="Thornton R."/>
            <person name="Coyle M."/>
            <person name="Francisco L."/>
            <person name="Jackson L."/>
            <person name="Javaid M."/>
            <person name="Korchina V."/>
            <person name="Kovar C."/>
            <person name="Mata R."/>
            <person name="Mathew T."/>
            <person name="Ngo R."/>
            <person name="Nguyen L."/>
            <person name="Nguyen N."/>
            <person name="Okwuonu G."/>
            <person name="Ongeri F."/>
            <person name="Pham C."/>
            <person name="Simmons D."/>
            <person name="Wilczek-Boney K."/>
            <person name="Hale W."/>
            <person name="Jakkamsetti A."/>
            <person name="Pham P."/>
            <person name="Ruth R."/>
            <person name="San Lucas F."/>
            <person name="Warren J."/>
            <person name="Zhang J."/>
            <person name="Zhao Z."/>
            <person name="Zhou C."/>
            <person name="Zhu D."/>
            <person name="Lee S."/>
            <person name="Bess C."/>
            <person name="Blankenburg K."/>
            <person name="Forbes L."/>
            <person name="Fu Q."/>
            <person name="Gubbala S."/>
            <person name="Hirani K."/>
            <person name="Jayaseelan J.C."/>
            <person name="Lara F."/>
            <person name="Munidasa M."/>
            <person name="Palculict T."/>
            <person name="Patil S."/>
            <person name="Pu L.-L."/>
            <person name="Saada N."/>
            <person name="Tang L."/>
            <person name="Weissenberger G."/>
            <person name="Zhu Y."/>
            <person name="Hemphill L."/>
            <person name="Shang Y."/>
            <person name="Youmans B."/>
            <person name="Ayvaz T."/>
            <person name="Ross M."/>
            <person name="Santibanez J."/>
            <person name="Aqrawi P."/>
            <person name="Gross S."/>
            <person name="Joshi V."/>
            <person name="Fowler G."/>
            <person name="Nazareth L."/>
            <person name="Reid J."/>
            <person name="Worley K."/>
            <person name="Petrosino J."/>
            <person name="Highlander S."/>
            <person name="Gibbs R."/>
        </authorList>
    </citation>
    <scope>NUCLEOTIDE SEQUENCE [LARGE SCALE GENOMIC DNA]</scope>
    <source>
        <strain evidence="2 3">ATCC BAA-614</strain>
    </source>
</reference>
<evidence type="ECO:0000313" key="3">
    <source>
        <dbReference type="Proteomes" id="UP000003653"/>
    </source>
</evidence>